<feature type="non-terminal residue" evidence="2">
    <location>
        <position position="1"/>
    </location>
</feature>
<feature type="compositionally biased region" description="Basic and acidic residues" evidence="1">
    <location>
        <begin position="1"/>
        <end position="15"/>
    </location>
</feature>
<protein>
    <submittedName>
        <fullName evidence="2">Uncharacterized protein</fullName>
    </submittedName>
</protein>
<dbReference type="EMBL" id="BARS01018596">
    <property type="protein sequence ID" value="GAF96228.1"/>
    <property type="molecule type" value="Genomic_DNA"/>
</dbReference>
<proteinExistence type="predicted"/>
<dbReference type="AlphaFoldDB" id="X0TRM7"/>
<feature type="region of interest" description="Disordered" evidence="1">
    <location>
        <begin position="1"/>
        <end position="32"/>
    </location>
</feature>
<organism evidence="2">
    <name type="scientific">marine sediment metagenome</name>
    <dbReference type="NCBI Taxonomy" id="412755"/>
    <lineage>
        <taxon>unclassified sequences</taxon>
        <taxon>metagenomes</taxon>
        <taxon>ecological metagenomes</taxon>
    </lineage>
</organism>
<reference evidence="2" key="1">
    <citation type="journal article" date="2014" name="Front. Microbiol.">
        <title>High frequency of phylogenetically diverse reductive dehalogenase-homologous genes in deep subseafloor sedimentary metagenomes.</title>
        <authorList>
            <person name="Kawai M."/>
            <person name="Futagami T."/>
            <person name="Toyoda A."/>
            <person name="Takaki Y."/>
            <person name="Nishi S."/>
            <person name="Hori S."/>
            <person name="Arai W."/>
            <person name="Tsubouchi T."/>
            <person name="Morono Y."/>
            <person name="Uchiyama I."/>
            <person name="Ito T."/>
            <person name="Fujiyama A."/>
            <person name="Inagaki F."/>
            <person name="Takami H."/>
        </authorList>
    </citation>
    <scope>NUCLEOTIDE SEQUENCE</scope>
    <source>
        <strain evidence="2">Expedition CK06-06</strain>
    </source>
</reference>
<name>X0TRM7_9ZZZZ</name>
<evidence type="ECO:0000256" key="1">
    <source>
        <dbReference type="SAM" id="MobiDB-lite"/>
    </source>
</evidence>
<gene>
    <name evidence="2" type="ORF">S01H1_30247</name>
</gene>
<comment type="caution">
    <text evidence="2">The sequence shown here is derived from an EMBL/GenBank/DDBJ whole genome shotgun (WGS) entry which is preliminary data.</text>
</comment>
<evidence type="ECO:0000313" key="2">
    <source>
        <dbReference type="EMBL" id="GAF96228.1"/>
    </source>
</evidence>
<sequence>LRPDERDTEAEREKNNQSGFSHVFSIYPHVET</sequence>
<accession>X0TRM7</accession>